<dbReference type="OrthoDB" id="301415at2759"/>
<feature type="transmembrane region" description="Helical" evidence="1">
    <location>
        <begin position="275"/>
        <end position="293"/>
    </location>
</feature>
<reference evidence="4 5" key="1">
    <citation type="journal article" date="2017" name="G3 (Bethesda)">
        <title>First Draft Genome Sequence of the Pathogenic Fungus Lomentospora prolificans (Formerly Scedosporium prolificans).</title>
        <authorList>
            <person name="Luo R."/>
            <person name="Zimin A."/>
            <person name="Workman R."/>
            <person name="Fan Y."/>
            <person name="Pertea G."/>
            <person name="Grossman N."/>
            <person name="Wear M.P."/>
            <person name="Jia B."/>
            <person name="Miller H."/>
            <person name="Casadevall A."/>
            <person name="Timp W."/>
            <person name="Zhang S.X."/>
            <person name="Salzberg S.L."/>
        </authorList>
    </citation>
    <scope>NUCLEOTIDE SEQUENCE [LARGE SCALE GENOMIC DNA]</scope>
    <source>
        <strain evidence="4 5">JHH-5317</strain>
    </source>
</reference>
<keyword evidence="1" id="KW-1133">Transmembrane helix</keyword>
<evidence type="ECO:0000256" key="1">
    <source>
        <dbReference type="SAM" id="Phobius"/>
    </source>
</evidence>
<dbReference type="PANTHER" id="PTHR35859">
    <property type="entry name" value="NONSELECTIVE CATION CHANNEL PROTEIN"/>
    <property type="match status" value="1"/>
</dbReference>
<proteinExistence type="predicted"/>
<accession>A0A2N3N0M7</accession>
<feature type="domain" description="Calcium channel YVC1-like C-terminal transmembrane" evidence="3">
    <location>
        <begin position="272"/>
        <end position="544"/>
    </location>
</feature>
<keyword evidence="1" id="KW-0472">Membrane</keyword>
<comment type="caution">
    <text evidence="4">The sequence shown here is derived from an EMBL/GenBank/DDBJ whole genome shotgun (WGS) entry which is preliminary data.</text>
</comment>
<dbReference type="InParanoid" id="A0A2N3N0M7"/>
<feature type="domain" description="YVC1 N-terminal linker helical" evidence="2">
    <location>
        <begin position="52"/>
        <end position="231"/>
    </location>
</feature>
<feature type="transmembrane region" description="Helical" evidence="1">
    <location>
        <begin position="305"/>
        <end position="328"/>
    </location>
</feature>
<evidence type="ECO:0008006" key="6">
    <source>
        <dbReference type="Google" id="ProtNLM"/>
    </source>
</evidence>
<feature type="transmembrane region" description="Helical" evidence="1">
    <location>
        <begin position="442"/>
        <end position="463"/>
    </location>
</feature>
<dbReference type="FunCoup" id="A0A2N3N0M7">
    <property type="interactions" value="16"/>
</dbReference>
<feature type="transmembrane region" description="Helical" evidence="1">
    <location>
        <begin position="381"/>
        <end position="401"/>
    </location>
</feature>
<dbReference type="Pfam" id="PF23190">
    <property type="entry name" value="LHD_TRPY1"/>
    <property type="match status" value="1"/>
</dbReference>
<evidence type="ECO:0000259" key="2">
    <source>
        <dbReference type="Pfam" id="PF23190"/>
    </source>
</evidence>
<dbReference type="InterPro" id="IPR056336">
    <property type="entry name" value="YVC1_C"/>
</dbReference>
<keyword evidence="1" id="KW-0812">Transmembrane</keyword>
<feature type="transmembrane region" description="Helical" evidence="1">
    <location>
        <begin position="497"/>
        <end position="518"/>
    </location>
</feature>
<evidence type="ECO:0000259" key="3">
    <source>
        <dbReference type="Pfam" id="PF23317"/>
    </source>
</evidence>
<name>A0A2N3N0M7_9PEZI</name>
<evidence type="ECO:0000313" key="5">
    <source>
        <dbReference type="Proteomes" id="UP000233524"/>
    </source>
</evidence>
<dbReference type="AlphaFoldDB" id="A0A2N3N0M7"/>
<feature type="transmembrane region" description="Helical" evidence="1">
    <location>
        <begin position="244"/>
        <end position="263"/>
    </location>
</feature>
<dbReference type="VEuPathDB" id="FungiDB:jhhlp_007820"/>
<dbReference type="Proteomes" id="UP000233524">
    <property type="component" value="Unassembled WGS sequence"/>
</dbReference>
<dbReference type="Pfam" id="PF23317">
    <property type="entry name" value="YVC1_C"/>
    <property type="match status" value="1"/>
</dbReference>
<keyword evidence="5" id="KW-1185">Reference proteome</keyword>
<organism evidence="4 5">
    <name type="scientific">Lomentospora prolificans</name>
    <dbReference type="NCBI Taxonomy" id="41688"/>
    <lineage>
        <taxon>Eukaryota</taxon>
        <taxon>Fungi</taxon>
        <taxon>Dikarya</taxon>
        <taxon>Ascomycota</taxon>
        <taxon>Pezizomycotina</taxon>
        <taxon>Sordariomycetes</taxon>
        <taxon>Hypocreomycetidae</taxon>
        <taxon>Microascales</taxon>
        <taxon>Microascaceae</taxon>
        <taxon>Lomentospora</taxon>
    </lineage>
</organism>
<dbReference type="InterPro" id="IPR056337">
    <property type="entry name" value="LHD_YVC1"/>
</dbReference>
<gene>
    <name evidence="4" type="ORF">jhhlp_007820</name>
</gene>
<evidence type="ECO:0000313" key="4">
    <source>
        <dbReference type="EMBL" id="PKS05987.1"/>
    </source>
</evidence>
<dbReference type="InterPro" id="IPR052971">
    <property type="entry name" value="TRP_calcium_channel"/>
</dbReference>
<dbReference type="PANTHER" id="PTHR35859:SF5">
    <property type="entry name" value="ION TRANSPORT DOMAIN-CONTAINING PROTEIN"/>
    <property type="match status" value="1"/>
</dbReference>
<sequence length="641" mass="73647">MPSRTSRMTLGRLLGLSRNDDRNHRDWFEDAGSLLPRHHDHHLNPAIPPIEVTKVALRLRHLIEECVPCELEESLVTQAHSRVITKKVILAAKEAGGDEYRSCVVFALLVCSRWFKRQAKLELWDADLHHVRSTACEVIAKAIIETEEDMVYLLHTVLLHRFSIIVNGKPTPPANAVEKAVDLHALRVICSSGYQKCLHYLWRGWLVQDEDDPTVFVDYRGRDDQRYVVHLDPDRLRAPIYQNIARLVFSIVYLGLYTMAINSVNPRGDFDPAEVLLYLFTLGFICDEITKVWKAGYNILSFWSAFNSVLYAVLSASFVCRMICLSYPVDHDARHYYNSLSYNFMAFSAPMFWTRLLLYLDSFRFFGAMLVVLKVMMKESIIFFALLAVMVIGFLQAFVGLDLAEDLQTDEIWFIIQAMANSVMQSPEFDGFEKFAPPFGILLYYLFTFIVMVILLNILIALYGSAYSDIYDNADDEYMALFAQKTMQFVRAPDENVYIAPFNLVEMLVIILFSWWLPKDKYEFVNDVVMAIIYSPLLVVAAYFETRKAGEIRRNRLRGEDDDDTVEEWEQLDDQVDFEAEGWTKRCEAVKANVEVDPAVIEVKKLMDEVAELKMMIADLKKGVDGIKERDGGKEESIASS</sequence>
<dbReference type="EMBL" id="NLAX01001139">
    <property type="protein sequence ID" value="PKS05987.1"/>
    <property type="molecule type" value="Genomic_DNA"/>
</dbReference>
<protein>
    <recommendedName>
        <fullName evidence="6">Ion transport domain-containing protein</fullName>
    </recommendedName>
</protein>
<feature type="transmembrane region" description="Helical" evidence="1">
    <location>
        <begin position="524"/>
        <end position="544"/>
    </location>
</feature>
<dbReference type="STRING" id="41688.A0A2N3N0M7"/>